<dbReference type="EC" id="6.3.3.2" evidence="5"/>
<dbReference type="RefSeq" id="WP_007554114.1">
    <property type="nucleotide sequence ID" value="NZ_AENT01000010.1"/>
</dbReference>
<evidence type="ECO:0000313" key="7">
    <source>
        <dbReference type="Proteomes" id="UP000004594"/>
    </source>
</evidence>
<dbReference type="SUPFAM" id="SSF100950">
    <property type="entry name" value="NagB/RpiA/CoA transferase-like"/>
    <property type="match status" value="1"/>
</dbReference>
<evidence type="ECO:0000256" key="2">
    <source>
        <dbReference type="ARBA" id="ARBA00022741"/>
    </source>
</evidence>
<dbReference type="EMBL" id="AENT01000010">
    <property type="protein sequence ID" value="EFR43068.1"/>
    <property type="molecule type" value="Genomic_DNA"/>
</dbReference>
<dbReference type="Gene3D" id="3.40.50.10420">
    <property type="entry name" value="NagB/RpiA/CoA transferase-like"/>
    <property type="match status" value="1"/>
</dbReference>
<gene>
    <name evidence="6" type="ORF">HMPREF9220_0770</name>
</gene>
<keyword evidence="5" id="KW-0479">Metal-binding</keyword>
<dbReference type="eggNOG" id="COG0212">
    <property type="taxonomic scope" value="Bacteria"/>
</dbReference>
<dbReference type="PANTHER" id="PTHR23407:SF1">
    <property type="entry name" value="5-FORMYLTETRAHYDROFOLATE CYCLO-LIGASE"/>
    <property type="match status" value="1"/>
</dbReference>
<dbReference type="PIRSF" id="PIRSF006806">
    <property type="entry name" value="FTHF_cligase"/>
    <property type="match status" value="1"/>
</dbReference>
<keyword evidence="6" id="KW-0436">Ligase</keyword>
<keyword evidence="3 4" id="KW-0067">ATP-binding</keyword>
<feature type="binding site" evidence="4">
    <location>
        <position position="58"/>
    </location>
    <ligand>
        <name>substrate</name>
    </ligand>
</feature>
<dbReference type="AlphaFoldDB" id="E4L7T5"/>
<dbReference type="GO" id="GO:0005524">
    <property type="term" value="F:ATP binding"/>
    <property type="evidence" value="ECO:0007669"/>
    <property type="project" value="UniProtKB-KW"/>
</dbReference>
<dbReference type="Proteomes" id="UP000004594">
    <property type="component" value="Unassembled WGS sequence"/>
</dbReference>
<dbReference type="PANTHER" id="PTHR23407">
    <property type="entry name" value="ATPASE INHIBITOR/5-FORMYLTETRAHYDROFOLATE CYCLO-LIGASE"/>
    <property type="match status" value="1"/>
</dbReference>
<evidence type="ECO:0000256" key="4">
    <source>
        <dbReference type="PIRSR" id="PIRSR006806-1"/>
    </source>
</evidence>
<comment type="catalytic activity">
    <reaction evidence="5">
        <text>(6S)-5-formyl-5,6,7,8-tetrahydrofolate + ATP = (6R)-5,10-methenyltetrahydrofolate + ADP + phosphate</text>
        <dbReference type="Rhea" id="RHEA:10488"/>
        <dbReference type="ChEBI" id="CHEBI:30616"/>
        <dbReference type="ChEBI" id="CHEBI:43474"/>
        <dbReference type="ChEBI" id="CHEBI:57455"/>
        <dbReference type="ChEBI" id="CHEBI:57457"/>
        <dbReference type="ChEBI" id="CHEBI:456216"/>
        <dbReference type="EC" id="6.3.3.2"/>
    </reaction>
</comment>
<protein>
    <recommendedName>
        <fullName evidence="5">5-formyltetrahydrofolate cyclo-ligase</fullName>
        <ecNumber evidence="5">6.3.3.2</ecNumber>
    </recommendedName>
</protein>
<feature type="binding site" evidence="4">
    <location>
        <position position="63"/>
    </location>
    <ligand>
        <name>substrate</name>
    </ligand>
</feature>
<proteinExistence type="inferred from homology"/>
<dbReference type="InterPro" id="IPR037171">
    <property type="entry name" value="NagB/RpiA_transferase-like"/>
</dbReference>
<dbReference type="Pfam" id="PF01812">
    <property type="entry name" value="5-FTHF_cyc-lig"/>
    <property type="match status" value="1"/>
</dbReference>
<comment type="caution">
    <text evidence="6">The sequence shown here is derived from an EMBL/GenBank/DDBJ whole genome shotgun (WGS) entry which is preliminary data.</text>
</comment>
<organism evidence="6 7">
    <name type="scientific">Dialister micraerophilus UPII 345-E</name>
    <dbReference type="NCBI Taxonomy" id="910314"/>
    <lineage>
        <taxon>Bacteria</taxon>
        <taxon>Bacillati</taxon>
        <taxon>Bacillota</taxon>
        <taxon>Negativicutes</taxon>
        <taxon>Veillonellales</taxon>
        <taxon>Veillonellaceae</taxon>
        <taxon>Dialister</taxon>
    </lineage>
</organism>
<keyword evidence="5" id="KW-0460">Magnesium</keyword>
<feature type="binding site" evidence="4">
    <location>
        <begin position="11"/>
        <end position="15"/>
    </location>
    <ligand>
        <name>ATP</name>
        <dbReference type="ChEBI" id="CHEBI:30616"/>
    </ligand>
</feature>
<evidence type="ECO:0000256" key="3">
    <source>
        <dbReference type="ARBA" id="ARBA00022840"/>
    </source>
</evidence>
<evidence type="ECO:0000313" key="6">
    <source>
        <dbReference type="EMBL" id="EFR43068.1"/>
    </source>
</evidence>
<dbReference type="InterPro" id="IPR024185">
    <property type="entry name" value="FTHF_cligase-like_sf"/>
</dbReference>
<dbReference type="NCBIfam" id="TIGR02727">
    <property type="entry name" value="MTHFS_bact"/>
    <property type="match status" value="1"/>
</dbReference>
<accession>E4L7T5</accession>
<dbReference type="GO" id="GO:0035999">
    <property type="term" value="P:tetrahydrofolate interconversion"/>
    <property type="evidence" value="ECO:0007669"/>
    <property type="project" value="TreeGrafter"/>
</dbReference>
<comment type="cofactor">
    <cofactor evidence="5">
        <name>Mg(2+)</name>
        <dbReference type="ChEBI" id="CHEBI:18420"/>
    </cofactor>
</comment>
<dbReference type="InterPro" id="IPR002698">
    <property type="entry name" value="FTHF_cligase"/>
</dbReference>
<sequence>MQPDADISLYKKELRKRMLAKRRALSVINTKTKNGKFFSKYIKELDIYKKSSKILAYLAMKGEPDLDEFIRYALIDGKSVYVPVCVDKQNMFAARINSFEDLEIGMYDIRTLSYPYEIAKPDEIDLVLIPSVACDLRGNRLGMGKGYYDRYLTEIPYKKRIAVIWSFQVIHNVPIDKFDRKVSKIITEKGEIL</sequence>
<reference evidence="6 7" key="1">
    <citation type="submission" date="2010-11" db="EMBL/GenBank/DDBJ databases">
        <authorList>
            <person name="Durkin A.S."/>
            <person name="Madupu R."/>
            <person name="Torralba M."/>
            <person name="Gillis M."/>
            <person name="Methe B."/>
            <person name="Sutton G."/>
            <person name="Nelson K.E."/>
        </authorList>
    </citation>
    <scope>NUCLEOTIDE SEQUENCE [LARGE SCALE GENOMIC DNA]</scope>
    <source>
        <strain evidence="6 7">UPII 345-E</strain>
    </source>
</reference>
<evidence type="ECO:0000256" key="1">
    <source>
        <dbReference type="ARBA" id="ARBA00010638"/>
    </source>
</evidence>
<keyword evidence="2 4" id="KW-0547">Nucleotide-binding</keyword>
<dbReference type="OrthoDB" id="9801938at2"/>
<feature type="binding site" evidence="4">
    <location>
        <begin position="140"/>
        <end position="148"/>
    </location>
    <ligand>
        <name>ATP</name>
        <dbReference type="ChEBI" id="CHEBI:30616"/>
    </ligand>
</feature>
<name>E4L7T5_9FIRM</name>
<dbReference type="GO" id="GO:0030272">
    <property type="term" value="F:5-formyltetrahydrofolate cyclo-ligase activity"/>
    <property type="evidence" value="ECO:0007669"/>
    <property type="project" value="UniProtKB-EC"/>
</dbReference>
<dbReference type="GO" id="GO:0009396">
    <property type="term" value="P:folic acid-containing compound biosynthetic process"/>
    <property type="evidence" value="ECO:0007669"/>
    <property type="project" value="TreeGrafter"/>
</dbReference>
<comment type="similarity">
    <text evidence="1 5">Belongs to the 5-formyltetrahydrofolate cyclo-ligase family.</text>
</comment>
<dbReference type="GO" id="GO:0046872">
    <property type="term" value="F:metal ion binding"/>
    <property type="evidence" value="ECO:0007669"/>
    <property type="project" value="UniProtKB-KW"/>
</dbReference>
<evidence type="ECO:0000256" key="5">
    <source>
        <dbReference type="RuleBase" id="RU361279"/>
    </source>
</evidence>